<evidence type="ECO:0000259" key="10">
    <source>
        <dbReference type="PROSITE" id="PS50893"/>
    </source>
</evidence>
<reference evidence="11 12" key="1">
    <citation type="submission" date="2024-05" db="EMBL/GenBank/DDBJ databases">
        <title>Genetic variation in Jamaican populations of the coffee berry borer (Hypothenemus hampei).</title>
        <authorList>
            <person name="Errbii M."/>
            <person name="Myrie A."/>
        </authorList>
    </citation>
    <scope>NUCLEOTIDE SEQUENCE [LARGE SCALE GENOMIC DNA]</scope>
    <source>
        <strain evidence="11">JA-Hopewell-2020-01-JO</strain>
        <tissue evidence="11">Whole body</tissue>
    </source>
</reference>
<dbReference type="InterPro" id="IPR050352">
    <property type="entry name" value="ABCG_transporters"/>
</dbReference>
<comment type="caution">
    <text evidence="11">The sequence shown here is derived from an EMBL/GenBank/DDBJ whole genome shotgun (WGS) entry which is preliminary data.</text>
</comment>
<evidence type="ECO:0000256" key="6">
    <source>
        <dbReference type="ARBA" id="ARBA00022840"/>
    </source>
</evidence>
<sequence length="639" mass="72576">MHKNEIMEKQVALRYNQPLQQLNRIAKRPPVDIEFQDLTYSVRDSYTGSDWRQLLKSINGKFRSGELTAIMGPSGAGKSTLLNILAGYVTAGVKGSIKINDRPRTMKVFKKMCAYIMQEDIVQPRLTVKEAMMYAAKLKLGSEIRQCEREAVVLEVIQLLGLEKCYETRSEFLSGGQRKRLSVALELVNNPPVIFLDEPTSGLDNFAIKQCMELLHKITQLDRTVICTIHQPPASLFQNFDQVYVLANGYCVYNGSPASLVPFLARANFPCPSTYTPADYIIEIVQSNPDTISSLNNIIQNGKINMMIKDKKELVMSSVFGSDICEIYNDPIQTGCNNDQDILFPVSVWSQLAILLSRTFLQMRRNHSVITIQVLHHFASGILIGTIFFQLGNDASQTLSMFKYILSVNVFFMYTYVMVPVLIFPLEVKLMEREYFNRWYSLKAYYFCFTLASLPLMILCSVMFLTLVYILSDQPMDMNRFLWFSAMGISVGLTSQGLGYLIGSFFNITNGSVVGSSALAPLLALACYGMGYKSGIEPFMKVIMCFSYLRFGVVGFSATLFSKREPLNCNDLYCHYRNPELLLKDMGMQGEDYKMQFYIILGYMLLFRVLAYCGLKYRLTSELSNKIVYFAAKIVRQKE</sequence>
<dbReference type="PROSITE" id="PS50893">
    <property type="entry name" value="ABC_TRANSPORTER_2"/>
    <property type="match status" value="1"/>
</dbReference>
<dbReference type="Pfam" id="PF00005">
    <property type="entry name" value="ABC_tran"/>
    <property type="match status" value="1"/>
</dbReference>
<keyword evidence="5" id="KW-0547">Nucleotide-binding</keyword>
<organism evidence="11 12">
    <name type="scientific">Hypothenemus hampei</name>
    <name type="common">Coffee berry borer</name>
    <dbReference type="NCBI Taxonomy" id="57062"/>
    <lineage>
        <taxon>Eukaryota</taxon>
        <taxon>Metazoa</taxon>
        <taxon>Ecdysozoa</taxon>
        <taxon>Arthropoda</taxon>
        <taxon>Hexapoda</taxon>
        <taxon>Insecta</taxon>
        <taxon>Pterygota</taxon>
        <taxon>Neoptera</taxon>
        <taxon>Endopterygota</taxon>
        <taxon>Coleoptera</taxon>
        <taxon>Polyphaga</taxon>
        <taxon>Cucujiformia</taxon>
        <taxon>Curculionidae</taxon>
        <taxon>Scolytinae</taxon>
        <taxon>Hypothenemus</taxon>
    </lineage>
</organism>
<evidence type="ECO:0000256" key="8">
    <source>
        <dbReference type="ARBA" id="ARBA00023136"/>
    </source>
</evidence>
<feature type="transmembrane region" description="Helical" evidence="9">
    <location>
        <begin position="374"/>
        <end position="392"/>
    </location>
</feature>
<dbReference type="Proteomes" id="UP001566132">
    <property type="component" value="Unassembled WGS sequence"/>
</dbReference>
<evidence type="ECO:0000313" key="11">
    <source>
        <dbReference type="EMBL" id="KAL1505555.1"/>
    </source>
</evidence>
<comment type="subcellular location">
    <subcellularLocation>
        <location evidence="1">Membrane</location>
        <topology evidence="1">Multi-pass membrane protein</topology>
    </subcellularLocation>
</comment>
<dbReference type="InterPro" id="IPR017871">
    <property type="entry name" value="ABC_transporter-like_CS"/>
</dbReference>
<feature type="domain" description="ABC transporter" evidence="10">
    <location>
        <begin position="33"/>
        <end position="273"/>
    </location>
</feature>
<dbReference type="InterPro" id="IPR003593">
    <property type="entry name" value="AAA+_ATPase"/>
</dbReference>
<dbReference type="PANTHER" id="PTHR48041:SF105">
    <property type="entry name" value="FI02074P"/>
    <property type="match status" value="1"/>
</dbReference>
<comment type="similarity">
    <text evidence="2">Belongs to the ABC transporter superfamily. ABCG family. Eye pigment precursor importer (TC 3.A.1.204) subfamily.</text>
</comment>
<evidence type="ECO:0000256" key="4">
    <source>
        <dbReference type="ARBA" id="ARBA00022692"/>
    </source>
</evidence>
<evidence type="ECO:0000256" key="7">
    <source>
        <dbReference type="ARBA" id="ARBA00022989"/>
    </source>
</evidence>
<keyword evidence="3" id="KW-0813">Transport</keyword>
<keyword evidence="8 9" id="KW-0472">Membrane</keyword>
<feature type="transmembrane region" description="Helical" evidence="9">
    <location>
        <begin position="542"/>
        <end position="561"/>
    </location>
</feature>
<keyword evidence="4 9" id="KW-0812">Transmembrane</keyword>
<dbReference type="CDD" id="cd03213">
    <property type="entry name" value="ABCG_EPDR"/>
    <property type="match status" value="1"/>
</dbReference>
<dbReference type="FunFam" id="3.40.50.300:FF:002217">
    <property type="entry name" value="ATP-binding cassette sub-family G member 1"/>
    <property type="match status" value="1"/>
</dbReference>
<dbReference type="InterPro" id="IPR013525">
    <property type="entry name" value="ABC2_TM"/>
</dbReference>
<gene>
    <name evidence="11" type="ORF">ABEB36_005097</name>
</gene>
<dbReference type="PANTHER" id="PTHR48041">
    <property type="entry name" value="ABC TRANSPORTER G FAMILY MEMBER 28"/>
    <property type="match status" value="1"/>
</dbReference>
<dbReference type="PROSITE" id="PS00211">
    <property type="entry name" value="ABC_TRANSPORTER_1"/>
    <property type="match status" value="1"/>
</dbReference>
<keyword evidence="12" id="KW-1185">Reference proteome</keyword>
<name>A0ABD1EWZ8_HYPHA</name>
<evidence type="ECO:0000256" key="9">
    <source>
        <dbReference type="SAM" id="Phobius"/>
    </source>
</evidence>
<feature type="transmembrane region" description="Helical" evidence="9">
    <location>
        <begin position="595"/>
        <end position="615"/>
    </location>
</feature>
<dbReference type="SUPFAM" id="SSF52540">
    <property type="entry name" value="P-loop containing nucleoside triphosphate hydrolases"/>
    <property type="match status" value="1"/>
</dbReference>
<dbReference type="EMBL" id="JBDJPC010000004">
    <property type="protein sequence ID" value="KAL1505555.1"/>
    <property type="molecule type" value="Genomic_DNA"/>
</dbReference>
<keyword evidence="6" id="KW-0067">ATP-binding</keyword>
<dbReference type="SMART" id="SM00382">
    <property type="entry name" value="AAA"/>
    <property type="match status" value="1"/>
</dbReference>
<evidence type="ECO:0000256" key="2">
    <source>
        <dbReference type="ARBA" id="ARBA00005814"/>
    </source>
</evidence>
<dbReference type="GO" id="GO:0005524">
    <property type="term" value="F:ATP binding"/>
    <property type="evidence" value="ECO:0007669"/>
    <property type="project" value="UniProtKB-KW"/>
</dbReference>
<dbReference type="InterPro" id="IPR003439">
    <property type="entry name" value="ABC_transporter-like_ATP-bd"/>
</dbReference>
<protein>
    <recommendedName>
        <fullName evidence="10">ABC transporter domain-containing protein</fullName>
    </recommendedName>
</protein>
<evidence type="ECO:0000313" key="12">
    <source>
        <dbReference type="Proteomes" id="UP001566132"/>
    </source>
</evidence>
<keyword evidence="7 9" id="KW-1133">Transmembrane helix</keyword>
<evidence type="ECO:0000256" key="5">
    <source>
        <dbReference type="ARBA" id="ARBA00022741"/>
    </source>
</evidence>
<feature type="transmembrane region" description="Helical" evidence="9">
    <location>
        <begin position="444"/>
        <end position="469"/>
    </location>
</feature>
<evidence type="ECO:0000256" key="1">
    <source>
        <dbReference type="ARBA" id="ARBA00004141"/>
    </source>
</evidence>
<accession>A0ABD1EWZ8</accession>
<feature type="transmembrane region" description="Helical" evidence="9">
    <location>
        <begin position="404"/>
        <end position="424"/>
    </location>
</feature>
<evidence type="ECO:0000256" key="3">
    <source>
        <dbReference type="ARBA" id="ARBA00022448"/>
    </source>
</evidence>
<feature type="transmembrane region" description="Helical" evidence="9">
    <location>
        <begin position="508"/>
        <end position="530"/>
    </location>
</feature>
<proteinExistence type="inferred from homology"/>
<dbReference type="AlphaFoldDB" id="A0ABD1EWZ8"/>
<dbReference type="GO" id="GO:0016020">
    <property type="term" value="C:membrane"/>
    <property type="evidence" value="ECO:0007669"/>
    <property type="project" value="UniProtKB-SubCell"/>
</dbReference>
<dbReference type="Pfam" id="PF01061">
    <property type="entry name" value="ABC2_membrane"/>
    <property type="match status" value="1"/>
</dbReference>
<feature type="transmembrane region" description="Helical" evidence="9">
    <location>
        <begin position="481"/>
        <end position="502"/>
    </location>
</feature>
<dbReference type="InterPro" id="IPR027417">
    <property type="entry name" value="P-loop_NTPase"/>
</dbReference>
<dbReference type="Gene3D" id="3.40.50.300">
    <property type="entry name" value="P-loop containing nucleotide triphosphate hydrolases"/>
    <property type="match status" value="1"/>
</dbReference>